<protein>
    <submittedName>
        <fullName evidence="3">Uncharacterized protein</fullName>
    </submittedName>
</protein>
<reference evidence="3 5" key="2">
    <citation type="submission" date="2018-10" db="EMBL/GenBank/DDBJ databases">
        <title>Genotypes and phenotypes of Enterococci isolated from broiler chickens.</title>
        <authorList>
            <person name="Muhammad A.R."/>
            <person name="Diarra M.S."/>
        </authorList>
    </citation>
    <scope>NUCLEOTIDE SEQUENCE [LARGE SCALE GENOMIC DNA]</scope>
    <source>
        <strain evidence="3 5">P5 C A 35</strain>
    </source>
</reference>
<proteinExistence type="predicted"/>
<organism evidence="3 5">
    <name type="scientific">Enterococcus faecium</name>
    <name type="common">Streptococcus faecium</name>
    <dbReference type="NCBI Taxonomy" id="1352"/>
    <lineage>
        <taxon>Bacteria</taxon>
        <taxon>Bacillati</taxon>
        <taxon>Bacillota</taxon>
        <taxon>Bacilli</taxon>
        <taxon>Lactobacillales</taxon>
        <taxon>Enterococcaceae</taxon>
        <taxon>Enterococcus</taxon>
    </lineage>
</organism>
<evidence type="ECO:0000313" key="2">
    <source>
        <dbReference type="EMBL" id="PZM55555.1"/>
    </source>
</evidence>
<evidence type="ECO:0000313" key="1">
    <source>
        <dbReference type="EMBL" id="KAB7577404.1"/>
    </source>
</evidence>
<comment type="caution">
    <text evidence="3">The sequence shown here is derived from an EMBL/GenBank/DDBJ whole genome shotgun (WGS) entry which is preliminary data.</text>
</comment>
<dbReference type="EMBL" id="RKNM01000001">
    <property type="protein sequence ID" value="ROX58648.1"/>
    <property type="molecule type" value="Genomic_DNA"/>
</dbReference>
<evidence type="ECO:0000313" key="3">
    <source>
        <dbReference type="EMBL" id="ROX58648.1"/>
    </source>
</evidence>
<dbReference type="EMBL" id="WEFP01000001">
    <property type="protein sequence ID" value="KAB7577404.1"/>
    <property type="molecule type" value="Genomic_DNA"/>
</dbReference>
<sequence>MYWCCCIDSQALDSTFAKDDTLLPITLRLATASRKGVRSERGQRSSLKRGLFLYVKKRKSLLNLSALLYFFDVLNQVRYNYIRKRRRDNG</sequence>
<dbReference type="AlphaFoldDB" id="A0A1M2WJC9"/>
<dbReference type="Proteomes" id="UP000281752">
    <property type="component" value="Unassembled WGS sequence"/>
</dbReference>
<evidence type="ECO:0000313" key="5">
    <source>
        <dbReference type="Proteomes" id="UP000281752"/>
    </source>
</evidence>
<evidence type="ECO:0000313" key="6">
    <source>
        <dbReference type="Proteomes" id="UP000469871"/>
    </source>
</evidence>
<dbReference type="Proteomes" id="UP000249070">
    <property type="component" value="Unassembled WGS sequence"/>
</dbReference>
<dbReference type="Proteomes" id="UP000469871">
    <property type="component" value="Unassembled WGS sequence"/>
</dbReference>
<accession>A0A1M2WJC9</accession>
<dbReference type="EMBL" id="QHGU01000038">
    <property type="protein sequence ID" value="PZM55555.1"/>
    <property type="molecule type" value="Genomic_DNA"/>
</dbReference>
<reference evidence="1 6" key="3">
    <citation type="submission" date="2019-10" db="EMBL/GenBank/DDBJ databases">
        <title>Evolutionary dynamics of vancomycin-resistant Enterococcus faecium during gastrointestinal tract colonization and bloodstream infection in immunocompromised pediatric patients.</title>
        <authorList>
            <person name="Chilambi G.S."/>
            <person name="Nordstrom H.R."/>
            <person name="Evans D.R."/>
            <person name="Ferrolino J."/>
            <person name="Hayden R.T."/>
            <person name="Maron G.M."/>
            <person name="Vo A.N."/>
            <person name="Gilmore M.S."/>
            <person name="Wolf J."/>
            <person name="Rosch J.W."/>
            <person name="Van Tyne D."/>
        </authorList>
    </citation>
    <scope>NUCLEOTIDE SEQUENCE [LARGE SCALE GENOMIC DNA]</scope>
    <source>
        <strain evidence="1 6">VRECG27</strain>
    </source>
</reference>
<gene>
    <name evidence="2" type="ORF">DKP91_08765</name>
    <name evidence="3" type="ORF">EGW36_00900</name>
    <name evidence="1" type="ORF">GBM73_08760</name>
</gene>
<evidence type="ECO:0000313" key="4">
    <source>
        <dbReference type="Proteomes" id="UP000249070"/>
    </source>
</evidence>
<name>A0A1M2WJC9_ENTFC</name>
<reference evidence="2 4" key="1">
    <citation type="submission" date="2018-05" db="EMBL/GenBank/DDBJ databases">
        <title>Vancomycin-resistant Enterococcus faecium strain from Chelyabinsk, Russia.</title>
        <authorList>
            <person name="Gostev V."/>
            <person name="Goncharov A."/>
            <person name="Kolodzhieva V."/>
            <person name="Suvorov A."/>
            <person name="Sidorenko S."/>
            <person name="Zueva L."/>
        </authorList>
    </citation>
    <scope>NUCLEOTIDE SEQUENCE [LARGE SCALE GENOMIC DNA]</scope>
    <source>
        <strain evidence="2 4">20</strain>
    </source>
</reference>